<name>A0A8T8DXW5_9EURY</name>
<proteinExistence type="predicted"/>
<gene>
    <name evidence="1" type="ORF">JMJ58_14825</name>
</gene>
<sequence length="279" mass="31460">MPSEDPTQSTTRRRKWTGRFNKRYEAIVGALNDEFRGGSEFRPQNDVEESLQTADFREWFERQLDDEVVEPLPSRAVRNGAHYTADYVDEFYKTGLRLADEDIRQAGADIPDVSPANVASSDIHQKKLRGEYVEVYQELEDVARETGRQATREYRGAVAGSETLAATLSALKGRVRKVGESRTKNFAHSYGTRIVNDAIVERAAELGVEQIGVDVETDITIDGEPLEQWQAVLDEVTCDQCRALHGNAYKVSEIRSGDAPRPVDDTHAYCRCRYIIVEI</sequence>
<dbReference type="AlphaFoldDB" id="A0A8T8DXW5"/>
<evidence type="ECO:0008006" key="3">
    <source>
        <dbReference type="Google" id="ProtNLM"/>
    </source>
</evidence>
<reference evidence="1 2" key="1">
    <citation type="submission" date="2021-01" db="EMBL/GenBank/DDBJ databases">
        <title>Genome Sequence and Methylation Pattern of Haloterrigena salifodinae BOL5-1, An Extremely Halophilic Archaeon from a Bolivian Salt Mine.</title>
        <authorList>
            <person name="DasSarma P."/>
            <person name="Anton B.P."/>
            <person name="DasSarma S.L."/>
            <person name="von Ehrenheim H.A.L."/>
            <person name="Martinez F.L."/>
            <person name="Guzman D."/>
            <person name="Roberts R.J."/>
            <person name="DasSarma S."/>
        </authorList>
    </citation>
    <scope>NUCLEOTIDE SEQUENCE [LARGE SCALE GENOMIC DNA]</scope>
    <source>
        <strain evidence="1 2">BOL5-1</strain>
    </source>
</reference>
<dbReference type="EMBL" id="CP069188">
    <property type="protein sequence ID" value="QRV14207.1"/>
    <property type="molecule type" value="Genomic_DNA"/>
</dbReference>
<dbReference type="KEGG" id="hsal:JMJ58_14825"/>
<accession>A0A8T8DXW5</accession>
<dbReference type="Proteomes" id="UP000637819">
    <property type="component" value="Chromosome"/>
</dbReference>
<dbReference type="OrthoDB" id="326150at2157"/>
<dbReference type="GeneID" id="62876423"/>
<organism evidence="1 2">
    <name type="scientific">Haloterrigena salifodinae</name>
    <dbReference type="NCBI Taxonomy" id="2675099"/>
    <lineage>
        <taxon>Archaea</taxon>
        <taxon>Methanobacteriati</taxon>
        <taxon>Methanobacteriota</taxon>
        <taxon>Stenosarchaea group</taxon>
        <taxon>Halobacteria</taxon>
        <taxon>Halobacteriales</taxon>
        <taxon>Natrialbaceae</taxon>
        <taxon>Haloterrigena</taxon>
    </lineage>
</organism>
<evidence type="ECO:0000313" key="2">
    <source>
        <dbReference type="Proteomes" id="UP000637819"/>
    </source>
</evidence>
<keyword evidence="2" id="KW-1185">Reference proteome</keyword>
<protein>
    <recommendedName>
        <fullName evidence="3">Phage head morphogenesis domain-containing protein</fullName>
    </recommendedName>
</protein>
<evidence type="ECO:0000313" key="1">
    <source>
        <dbReference type="EMBL" id="QRV14207.1"/>
    </source>
</evidence>
<dbReference type="RefSeq" id="WP_204747059.1">
    <property type="nucleotide sequence ID" value="NZ_CP069188.1"/>
</dbReference>